<protein>
    <submittedName>
        <fullName evidence="3">Glycosyltransferase</fullName>
    </submittedName>
</protein>
<evidence type="ECO:0000313" key="4">
    <source>
        <dbReference type="Proteomes" id="UP000290174"/>
    </source>
</evidence>
<organism evidence="3 4">
    <name type="scientific">Bradyrhizobium zhanjiangense</name>
    <dbReference type="NCBI Taxonomy" id="1325107"/>
    <lineage>
        <taxon>Bacteria</taxon>
        <taxon>Pseudomonadati</taxon>
        <taxon>Pseudomonadota</taxon>
        <taxon>Alphaproteobacteria</taxon>
        <taxon>Hyphomicrobiales</taxon>
        <taxon>Nitrobacteraceae</taxon>
        <taxon>Bradyrhizobium</taxon>
    </lineage>
</organism>
<gene>
    <name evidence="3" type="ORF">EAS61_37645</name>
</gene>
<feature type="domain" description="Glycosyl transferase family 1" evidence="1">
    <location>
        <begin position="198"/>
        <end position="351"/>
    </location>
</feature>
<comment type="caution">
    <text evidence="3">The sequence shown here is derived from an EMBL/GenBank/DDBJ whole genome shotgun (WGS) entry which is preliminary data.</text>
</comment>
<evidence type="ECO:0000259" key="1">
    <source>
        <dbReference type="Pfam" id="PF00534"/>
    </source>
</evidence>
<evidence type="ECO:0000259" key="2">
    <source>
        <dbReference type="Pfam" id="PF13439"/>
    </source>
</evidence>
<keyword evidence="3" id="KW-0808">Transferase</keyword>
<dbReference type="SUPFAM" id="SSF53756">
    <property type="entry name" value="UDP-Glycosyltransferase/glycogen phosphorylase"/>
    <property type="match status" value="1"/>
</dbReference>
<accession>A0A4Q0Q6Q2</accession>
<dbReference type="RefSeq" id="WP_128957169.1">
    <property type="nucleotide sequence ID" value="NZ_RKMK01000065.1"/>
</dbReference>
<proteinExistence type="predicted"/>
<sequence length="398" mass="44221">MKIALIDPSLFTWPYDLKLAKGLTDIGHAASIVGRQLGRKPSVDEDLFLDRHFYPGLQSRFFKKLPRNVQLGLKGLSHAESMTRLIRRFRKTPPDVIHFQWAPLAIVDSQFIPKFRRVAPTVLTVHDSNPFNNNPSSRIQRIGAFSILHCFDHLIVHTTVARDRLLRVGIPDEKISVIAHGLLTDHITRPVDEPSAGDGRVQILLFGKIKPYKGVDVMLRALALLPREVRANCVVKVVGWPEMAMEPLFAMVKDLQLEDHVEFDLRFVPEDEVTSLVARADILAFPYRDIDASGVLMLAIAAGRPIVASNLGTFSEWLSDRAEGTLVPPGDPAALSRSLERLISDPDYRNRKSQGMLDLRDSVPTWTSIARLTEAAYAKAGRRVGAPASAQVLQGSGN</sequence>
<dbReference type="PANTHER" id="PTHR12526">
    <property type="entry name" value="GLYCOSYLTRANSFERASE"/>
    <property type="match status" value="1"/>
</dbReference>
<evidence type="ECO:0000313" key="3">
    <source>
        <dbReference type="EMBL" id="RXG84874.1"/>
    </source>
</evidence>
<dbReference type="Proteomes" id="UP000290174">
    <property type="component" value="Unassembled WGS sequence"/>
</dbReference>
<dbReference type="Pfam" id="PF00534">
    <property type="entry name" value="Glycos_transf_1"/>
    <property type="match status" value="1"/>
</dbReference>
<dbReference type="Gene3D" id="3.40.50.2000">
    <property type="entry name" value="Glycogen Phosphorylase B"/>
    <property type="match status" value="2"/>
</dbReference>
<dbReference type="InterPro" id="IPR001296">
    <property type="entry name" value="Glyco_trans_1"/>
</dbReference>
<dbReference type="GO" id="GO:0016757">
    <property type="term" value="F:glycosyltransferase activity"/>
    <property type="evidence" value="ECO:0007669"/>
    <property type="project" value="InterPro"/>
</dbReference>
<dbReference type="AlphaFoldDB" id="A0A4Q0Q6Q2"/>
<dbReference type="InterPro" id="IPR028098">
    <property type="entry name" value="Glyco_trans_4-like_N"/>
</dbReference>
<dbReference type="Pfam" id="PF13439">
    <property type="entry name" value="Glyco_transf_4"/>
    <property type="match status" value="1"/>
</dbReference>
<dbReference type="EMBL" id="RKMK01000065">
    <property type="protein sequence ID" value="RXG84874.1"/>
    <property type="molecule type" value="Genomic_DNA"/>
</dbReference>
<dbReference type="PANTHER" id="PTHR12526:SF572">
    <property type="entry name" value="BLL5144 PROTEIN"/>
    <property type="match status" value="1"/>
</dbReference>
<feature type="domain" description="Glycosyltransferase subfamily 4-like N-terminal" evidence="2">
    <location>
        <begin position="18"/>
        <end position="182"/>
    </location>
</feature>
<name>A0A4Q0Q6Q2_9BRAD</name>
<reference evidence="3 4" key="1">
    <citation type="submission" date="2018-11" db="EMBL/GenBank/DDBJ databases">
        <title>Bradyrhizobium sp. nov., isolated from effective nodules of peanut in China.</title>
        <authorList>
            <person name="Li Y."/>
        </authorList>
    </citation>
    <scope>NUCLEOTIDE SEQUENCE [LARGE SCALE GENOMIC DNA]</scope>
    <source>
        <strain evidence="3 4">CCBAU 51770</strain>
    </source>
</reference>